<dbReference type="EMBL" id="CM010716">
    <property type="protein sequence ID" value="RZC49247.1"/>
    <property type="molecule type" value="Genomic_DNA"/>
</dbReference>
<evidence type="ECO:0000313" key="2">
    <source>
        <dbReference type="Proteomes" id="UP000316621"/>
    </source>
</evidence>
<keyword evidence="2" id="KW-1185">Reference proteome</keyword>
<reference evidence="1 2" key="1">
    <citation type="journal article" date="2018" name="Science">
        <title>The opium poppy genome and morphinan production.</title>
        <authorList>
            <person name="Guo L."/>
            <person name="Winzer T."/>
            <person name="Yang X."/>
            <person name="Li Y."/>
            <person name="Ning Z."/>
            <person name="He Z."/>
            <person name="Teodor R."/>
            <person name="Lu Y."/>
            <person name="Bowser T.A."/>
            <person name="Graham I.A."/>
            <person name="Ye K."/>
        </authorList>
    </citation>
    <scope>NUCLEOTIDE SEQUENCE [LARGE SCALE GENOMIC DNA]</scope>
    <source>
        <strain evidence="2">cv. HN1</strain>
        <tissue evidence="1">Leaves</tissue>
    </source>
</reference>
<accession>A0A4Y7IKK9</accession>
<evidence type="ECO:0000313" key="1">
    <source>
        <dbReference type="EMBL" id="RZC49247.1"/>
    </source>
</evidence>
<dbReference type="AlphaFoldDB" id="A0A4Y7IKK9"/>
<sequence length="155" mass="17296">MGLELIETIRIDGSNDREFISFRIEIGSVSRSSKIEIGSFFVTASNWENRSNYSLGSFEYWVQDFDAEVFVELERINENRAQSDEVSVSVGGAAAGDDGDEPTKIVIENLVRAESDEAAQIATHLYSRRGNKLIDDGNLSYCLKRDTVLAQTIAY</sequence>
<name>A0A4Y7IKK9_PAPSO</name>
<dbReference type="Proteomes" id="UP000316621">
    <property type="component" value="Chromosome 2"/>
</dbReference>
<gene>
    <name evidence="1" type="ORF">C5167_017661</name>
</gene>
<proteinExistence type="predicted"/>
<organism evidence="1 2">
    <name type="scientific">Papaver somniferum</name>
    <name type="common">Opium poppy</name>
    <dbReference type="NCBI Taxonomy" id="3469"/>
    <lineage>
        <taxon>Eukaryota</taxon>
        <taxon>Viridiplantae</taxon>
        <taxon>Streptophyta</taxon>
        <taxon>Embryophyta</taxon>
        <taxon>Tracheophyta</taxon>
        <taxon>Spermatophyta</taxon>
        <taxon>Magnoliopsida</taxon>
        <taxon>Ranunculales</taxon>
        <taxon>Papaveraceae</taxon>
        <taxon>Papaveroideae</taxon>
        <taxon>Papaver</taxon>
    </lineage>
</organism>
<dbReference type="Gramene" id="RZC49247">
    <property type="protein sequence ID" value="RZC49247"/>
    <property type="gene ID" value="C5167_017661"/>
</dbReference>
<protein>
    <submittedName>
        <fullName evidence="1">Uncharacterized protein</fullName>
    </submittedName>
</protein>